<evidence type="ECO:0008006" key="3">
    <source>
        <dbReference type="Google" id="ProtNLM"/>
    </source>
</evidence>
<sequence length="195" mass="21103">MDPVRFQFIAAMARRTAGHGGKARAMLDEKLARLLDAYASDLDKAAFNADATDPAPVPSAPERGALGALTKHIDSHVAARSNELGANDALLRRDSFPSLGLLDDFRKTWSRLRAESQLQQSLEQVPTDAGPLNSSALVHRSIALMRESSPEYLRHFLAYVDDLSWLTQIGASGILADAAKDTPPGRSARKRAGDK</sequence>
<protein>
    <recommendedName>
        <fullName evidence="3">DUF2894 domain-containing protein</fullName>
    </recommendedName>
</protein>
<reference evidence="2" key="1">
    <citation type="journal article" date="2019" name="Int. J. Syst. Evol. Microbiol.">
        <title>The Global Catalogue of Microorganisms (GCM) 10K type strain sequencing project: providing services to taxonomists for standard genome sequencing and annotation.</title>
        <authorList>
            <consortium name="The Broad Institute Genomics Platform"/>
            <consortium name="The Broad Institute Genome Sequencing Center for Infectious Disease"/>
            <person name="Wu L."/>
            <person name="Ma J."/>
        </authorList>
    </citation>
    <scope>NUCLEOTIDE SEQUENCE [LARGE SCALE GENOMIC DNA]</scope>
    <source>
        <strain evidence="2">NBRC 111981</strain>
    </source>
</reference>
<keyword evidence="2" id="KW-1185">Reference proteome</keyword>
<organism evidence="1 2">
    <name type="scientific">Dyella flagellata</name>
    <dbReference type="NCBI Taxonomy" id="1867833"/>
    <lineage>
        <taxon>Bacteria</taxon>
        <taxon>Pseudomonadati</taxon>
        <taxon>Pseudomonadota</taxon>
        <taxon>Gammaproteobacteria</taxon>
        <taxon>Lysobacterales</taxon>
        <taxon>Rhodanobacteraceae</taxon>
        <taxon>Dyella</taxon>
    </lineage>
</organism>
<dbReference type="Proteomes" id="UP001156627">
    <property type="component" value="Unassembled WGS sequence"/>
</dbReference>
<name>A0ABQ5X9N0_9GAMM</name>
<comment type="caution">
    <text evidence="1">The sequence shown here is derived from an EMBL/GenBank/DDBJ whole genome shotgun (WGS) entry which is preliminary data.</text>
</comment>
<accession>A0ABQ5X9N0</accession>
<proteinExistence type="predicted"/>
<dbReference type="Pfam" id="PF11445">
    <property type="entry name" value="DUF2894"/>
    <property type="match status" value="1"/>
</dbReference>
<evidence type="ECO:0000313" key="2">
    <source>
        <dbReference type="Proteomes" id="UP001156627"/>
    </source>
</evidence>
<dbReference type="InterPro" id="IPR021549">
    <property type="entry name" value="DUF2894"/>
</dbReference>
<dbReference type="EMBL" id="BSOA01000012">
    <property type="protein sequence ID" value="GLQ87773.1"/>
    <property type="molecule type" value="Genomic_DNA"/>
</dbReference>
<gene>
    <name evidence="1" type="ORF">GCM10007898_13410</name>
</gene>
<evidence type="ECO:0000313" key="1">
    <source>
        <dbReference type="EMBL" id="GLQ87773.1"/>
    </source>
</evidence>